<keyword evidence="10 12" id="KW-0472">Membrane</keyword>
<dbReference type="Gene3D" id="1.10.287.130">
    <property type="match status" value="1"/>
</dbReference>
<evidence type="ECO:0000259" key="13">
    <source>
        <dbReference type="PROSITE" id="PS50109"/>
    </source>
</evidence>
<dbReference type="GO" id="GO:0005886">
    <property type="term" value="C:plasma membrane"/>
    <property type="evidence" value="ECO:0007669"/>
    <property type="project" value="UniProtKB-SubCell"/>
</dbReference>
<organism evidence="15 16">
    <name type="scientific">Mumia flava</name>
    <dbReference type="NCBI Taxonomy" id="1348852"/>
    <lineage>
        <taxon>Bacteria</taxon>
        <taxon>Bacillati</taxon>
        <taxon>Actinomycetota</taxon>
        <taxon>Actinomycetes</taxon>
        <taxon>Propionibacteriales</taxon>
        <taxon>Nocardioidaceae</taxon>
        <taxon>Mumia</taxon>
    </lineage>
</organism>
<dbReference type="Pfam" id="PF02518">
    <property type="entry name" value="HATPase_c"/>
    <property type="match status" value="1"/>
</dbReference>
<keyword evidence="8 12" id="KW-1133">Transmembrane helix</keyword>
<name>A0A2M9BIZ8_9ACTN</name>
<feature type="transmembrane region" description="Helical" evidence="12">
    <location>
        <begin position="177"/>
        <end position="198"/>
    </location>
</feature>
<sequence length="480" mass="50901">MTQSTAPETGVAEPRDPVTPKPKVPLHRRLSLAARISLLTTVAVGVVLAFVSAIVFVSVRAEFESSLDENLLRRAGSAVEAGIATELVIRGLPPSALVAADVKLAVIQNGRVYPEPVAFVGPAEQAVAQGAGSSSFRTVELDGTPYRVVSVSAGADSALVIAQSMSSMQSALDRLQAILWGVSIFGVLVAGLLGSVVASSGLRPVRRLTYAVEQVAVTEQLRPIEVRGSDDLARLTIAYNQMMAALSASQDRQRQLVADAGHELRTPLTSLKTNIELLGQAETRGGMAPEARRELIDDVRAQLDELTTLVGDLVELARDSAPPSAEPLDLAEVVATAVERVQRRAPGLEFDVRTEPWTMVGEWGSIERAVTNLLDNAAKWSPPLDVVTVRLHDGVLTVADNGPGISDEDLPHVFDRFYRSREARRMPGSGLGLAIVAQAATRHHGEVSAARGSSGGTVMRLRLPGRLGAPDEIEDADASA</sequence>
<proteinExistence type="predicted"/>
<evidence type="ECO:0000313" key="16">
    <source>
        <dbReference type="Proteomes" id="UP000230842"/>
    </source>
</evidence>
<dbReference type="RefSeq" id="WP_245857754.1">
    <property type="nucleotide sequence ID" value="NZ_PGEZ01000001.1"/>
</dbReference>
<accession>A0A2M9BIZ8</accession>
<feature type="region of interest" description="Disordered" evidence="11">
    <location>
        <begin position="1"/>
        <end position="23"/>
    </location>
</feature>
<dbReference type="CDD" id="cd06225">
    <property type="entry name" value="HAMP"/>
    <property type="match status" value="1"/>
</dbReference>
<dbReference type="Gene3D" id="3.30.565.10">
    <property type="entry name" value="Histidine kinase-like ATPase, C-terminal domain"/>
    <property type="match status" value="1"/>
</dbReference>
<evidence type="ECO:0000256" key="8">
    <source>
        <dbReference type="ARBA" id="ARBA00022989"/>
    </source>
</evidence>
<dbReference type="InterPro" id="IPR003660">
    <property type="entry name" value="HAMP_dom"/>
</dbReference>
<dbReference type="PRINTS" id="PR00344">
    <property type="entry name" value="BCTRLSENSOR"/>
</dbReference>
<dbReference type="InterPro" id="IPR050428">
    <property type="entry name" value="TCS_sensor_his_kinase"/>
</dbReference>
<keyword evidence="16" id="KW-1185">Reference proteome</keyword>
<dbReference type="InterPro" id="IPR003661">
    <property type="entry name" value="HisK_dim/P_dom"/>
</dbReference>
<evidence type="ECO:0000256" key="7">
    <source>
        <dbReference type="ARBA" id="ARBA00022777"/>
    </source>
</evidence>
<dbReference type="SMART" id="SM00304">
    <property type="entry name" value="HAMP"/>
    <property type="match status" value="1"/>
</dbReference>
<evidence type="ECO:0000259" key="14">
    <source>
        <dbReference type="PROSITE" id="PS50885"/>
    </source>
</evidence>
<dbReference type="InterPro" id="IPR004358">
    <property type="entry name" value="Sig_transdc_His_kin-like_C"/>
</dbReference>
<evidence type="ECO:0000256" key="6">
    <source>
        <dbReference type="ARBA" id="ARBA00022692"/>
    </source>
</evidence>
<keyword evidence="7 15" id="KW-0418">Kinase</keyword>
<dbReference type="PROSITE" id="PS50109">
    <property type="entry name" value="HIS_KIN"/>
    <property type="match status" value="1"/>
</dbReference>
<keyword evidence="4" id="KW-0597">Phosphoprotein</keyword>
<dbReference type="SUPFAM" id="SSF47384">
    <property type="entry name" value="Homodimeric domain of signal transducing histidine kinase"/>
    <property type="match status" value="1"/>
</dbReference>
<comment type="catalytic activity">
    <reaction evidence="1">
        <text>ATP + protein L-histidine = ADP + protein N-phospho-L-histidine.</text>
        <dbReference type="EC" id="2.7.13.3"/>
    </reaction>
</comment>
<dbReference type="PANTHER" id="PTHR45436:SF5">
    <property type="entry name" value="SENSOR HISTIDINE KINASE TRCS"/>
    <property type="match status" value="1"/>
</dbReference>
<dbReference type="Pfam" id="PF00512">
    <property type="entry name" value="HisKA"/>
    <property type="match status" value="1"/>
</dbReference>
<dbReference type="CDD" id="cd00082">
    <property type="entry name" value="HisKA"/>
    <property type="match status" value="1"/>
</dbReference>
<dbReference type="EC" id="2.7.13.3" evidence="3"/>
<evidence type="ECO:0000256" key="1">
    <source>
        <dbReference type="ARBA" id="ARBA00000085"/>
    </source>
</evidence>
<dbReference type="GO" id="GO:0000155">
    <property type="term" value="F:phosphorelay sensor kinase activity"/>
    <property type="evidence" value="ECO:0007669"/>
    <property type="project" value="InterPro"/>
</dbReference>
<keyword evidence="9" id="KW-0902">Two-component regulatory system</keyword>
<dbReference type="SUPFAM" id="SSF55874">
    <property type="entry name" value="ATPase domain of HSP90 chaperone/DNA topoisomerase II/histidine kinase"/>
    <property type="match status" value="1"/>
</dbReference>
<dbReference type="Proteomes" id="UP000230842">
    <property type="component" value="Unassembled WGS sequence"/>
</dbReference>
<evidence type="ECO:0000256" key="4">
    <source>
        <dbReference type="ARBA" id="ARBA00022553"/>
    </source>
</evidence>
<dbReference type="InterPro" id="IPR005467">
    <property type="entry name" value="His_kinase_dom"/>
</dbReference>
<evidence type="ECO:0000256" key="9">
    <source>
        <dbReference type="ARBA" id="ARBA00023012"/>
    </source>
</evidence>
<feature type="domain" description="Histidine kinase" evidence="13">
    <location>
        <begin position="259"/>
        <end position="467"/>
    </location>
</feature>
<feature type="domain" description="HAMP" evidence="14">
    <location>
        <begin position="199"/>
        <end position="251"/>
    </location>
</feature>
<dbReference type="PROSITE" id="PS50885">
    <property type="entry name" value="HAMP"/>
    <property type="match status" value="1"/>
</dbReference>
<reference evidence="15 16" key="1">
    <citation type="submission" date="2017-11" db="EMBL/GenBank/DDBJ databases">
        <title>Genomic Encyclopedia of Archaeal and Bacterial Type Strains, Phase II (KMG-II): From Individual Species to Whole Genera.</title>
        <authorList>
            <person name="Goeker M."/>
        </authorList>
    </citation>
    <scope>NUCLEOTIDE SEQUENCE [LARGE SCALE GENOMIC DNA]</scope>
    <source>
        <strain evidence="15 16">DSM 27763</strain>
    </source>
</reference>
<dbReference type="SMART" id="SM00388">
    <property type="entry name" value="HisKA"/>
    <property type="match status" value="1"/>
</dbReference>
<dbReference type="PANTHER" id="PTHR45436">
    <property type="entry name" value="SENSOR HISTIDINE KINASE YKOH"/>
    <property type="match status" value="1"/>
</dbReference>
<dbReference type="SMART" id="SM00387">
    <property type="entry name" value="HATPase_c"/>
    <property type="match status" value="1"/>
</dbReference>
<evidence type="ECO:0000256" key="2">
    <source>
        <dbReference type="ARBA" id="ARBA00004236"/>
    </source>
</evidence>
<evidence type="ECO:0000256" key="5">
    <source>
        <dbReference type="ARBA" id="ARBA00022679"/>
    </source>
</evidence>
<dbReference type="CDD" id="cd00075">
    <property type="entry name" value="HATPase"/>
    <property type="match status" value="1"/>
</dbReference>
<dbReference type="EMBL" id="PGEZ01000001">
    <property type="protein sequence ID" value="PJJ57925.1"/>
    <property type="molecule type" value="Genomic_DNA"/>
</dbReference>
<evidence type="ECO:0000256" key="3">
    <source>
        <dbReference type="ARBA" id="ARBA00012438"/>
    </source>
</evidence>
<evidence type="ECO:0000256" key="11">
    <source>
        <dbReference type="SAM" id="MobiDB-lite"/>
    </source>
</evidence>
<comment type="caution">
    <text evidence="15">The sequence shown here is derived from an EMBL/GenBank/DDBJ whole genome shotgun (WGS) entry which is preliminary data.</text>
</comment>
<evidence type="ECO:0000256" key="10">
    <source>
        <dbReference type="ARBA" id="ARBA00023136"/>
    </source>
</evidence>
<protein>
    <recommendedName>
        <fullName evidence="3">histidine kinase</fullName>
        <ecNumber evidence="3">2.7.13.3</ecNumber>
    </recommendedName>
</protein>
<keyword evidence="6 12" id="KW-0812">Transmembrane</keyword>
<dbReference type="InterPro" id="IPR003594">
    <property type="entry name" value="HATPase_dom"/>
</dbReference>
<feature type="transmembrane region" description="Helical" evidence="12">
    <location>
        <begin position="36"/>
        <end position="59"/>
    </location>
</feature>
<dbReference type="Gene3D" id="6.10.340.10">
    <property type="match status" value="1"/>
</dbReference>
<evidence type="ECO:0000313" key="15">
    <source>
        <dbReference type="EMBL" id="PJJ57925.1"/>
    </source>
</evidence>
<dbReference type="InterPro" id="IPR036890">
    <property type="entry name" value="HATPase_C_sf"/>
</dbReference>
<dbReference type="Pfam" id="PF00672">
    <property type="entry name" value="HAMP"/>
    <property type="match status" value="1"/>
</dbReference>
<dbReference type="AlphaFoldDB" id="A0A2M9BIZ8"/>
<comment type="subcellular location">
    <subcellularLocation>
        <location evidence="2">Cell membrane</location>
    </subcellularLocation>
</comment>
<dbReference type="InterPro" id="IPR036097">
    <property type="entry name" value="HisK_dim/P_sf"/>
</dbReference>
<gene>
    <name evidence="15" type="ORF">CLV56_2164</name>
</gene>
<keyword evidence="5" id="KW-0808">Transferase</keyword>
<evidence type="ECO:0000256" key="12">
    <source>
        <dbReference type="SAM" id="Phobius"/>
    </source>
</evidence>